<dbReference type="Proteomes" id="UP000037179">
    <property type="component" value="Unassembled WGS sequence"/>
</dbReference>
<evidence type="ECO:0000256" key="1">
    <source>
        <dbReference type="SAM" id="MobiDB-lite"/>
    </source>
</evidence>
<keyword evidence="3" id="KW-1185">Reference proteome</keyword>
<name>A0ABC9YY73_9NOCA</name>
<reference evidence="2 3" key="2">
    <citation type="journal article" date="2016" name="Genome Announc.">
        <title>Draft Genome Sequence of Erythromycin- and Oxytetracycline-Sensitive Nocardia seriolae Strain U-1 (NBRC 110359).</title>
        <authorList>
            <person name="Imajoh M."/>
            <person name="Sukeda M."/>
            <person name="Shimizu M."/>
            <person name="Yamane J."/>
            <person name="Ohnishi K."/>
            <person name="Oshima S."/>
        </authorList>
    </citation>
    <scope>NUCLEOTIDE SEQUENCE [LARGE SCALE GENOMIC DNA]</scope>
    <source>
        <strain evidence="2 3">U-1</strain>
    </source>
</reference>
<protein>
    <submittedName>
        <fullName evidence="2">Uncharacterized protein</fullName>
    </submittedName>
</protein>
<feature type="region of interest" description="Disordered" evidence="1">
    <location>
        <begin position="1"/>
        <end position="23"/>
    </location>
</feature>
<dbReference type="AlphaFoldDB" id="A0ABC9YY73"/>
<proteinExistence type="predicted"/>
<organism evidence="2 3">
    <name type="scientific">Nocardia seriolae</name>
    <dbReference type="NCBI Taxonomy" id="37332"/>
    <lineage>
        <taxon>Bacteria</taxon>
        <taxon>Bacillati</taxon>
        <taxon>Actinomycetota</taxon>
        <taxon>Actinomycetes</taxon>
        <taxon>Mycobacteriales</taxon>
        <taxon>Nocardiaceae</taxon>
        <taxon>Nocardia</taxon>
    </lineage>
</organism>
<evidence type="ECO:0000313" key="2">
    <source>
        <dbReference type="EMBL" id="GAP30389.1"/>
    </source>
</evidence>
<sequence>MRGKPIVAAGEGARLADDDRADAELPDQPAAVPARRERGDHDGVAVVAAATGIAEGVGLGVHAGVVVLDAAIVAAPQQVPGAVE</sequence>
<reference evidence="3" key="1">
    <citation type="submission" date="2015-07" db="EMBL/GenBank/DDBJ databases">
        <title>Nocardia seriolae U-1 whole genome shotgun sequence.</title>
        <authorList>
            <person name="Imajoh M."/>
            <person name="Fukumoto Y."/>
            <person name="Sukeda M."/>
            <person name="Yamane J."/>
            <person name="Yamasaki K."/>
            <person name="Shimizu M."/>
            <person name="Ohnishi K."/>
            <person name="Oshima S."/>
        </authorList>
    </citation>
    <scope>NUCLEOTIDE SEQUENCE [LARGE SCALE GENOMIC DNA]</scope>
    <source>
        <strain evidence="3">U-1</strain>
    </source>
</reference>
<comment type="caution">
    <text evidence="2">The sequence shown here is derived from an EMBL/GenBank/DDBJ whole genome shotgun (WGS) entry which is preliminary data.</text>
</comment>
<accession>A0ABC9YY73</accession>
<evidence type="ECO:0000313" key="3">
    <source>
        <dbReference type="Proteomes" id="UP000037179"/>
    </source>
</evidence>
<gene>
    <name evidence="2" type="ORF">NSK11_contig00079-0026</name>
</gene>
<dbReference type="EMBL" id="BBYQ01000079">
    <property type="protein sequence ID" value="GAP30389.1"/>
    <property type="molecule type" value="Genomic_DNA"/>
</dbReference>